<evidence type="ECO:0000256" key="4">
    <source>
        <dbReference type="ARBA" id="ARBA00022833"/>
    </source>
</evidence>
<protein>
    <recommendedName>
        <fullName evidence="6">Probable inorganic carbon transporter subunit DabA</fullName>
    </recommendedName>
</protein>
<dbReference type="InterPro" id="IPR018752">
    <property type="entry name" value="DabA"/>
</dbReference>
<dbReference type="GO" id="GO:0008270">
    <property type="term" value="F:zinc ion binding"/>
    <property type="evidence" value="ECO:0007669"/>
    <property type="project" value="UniProtKB-UniRule"/>
</dbReference>
<evidence type="ECO:0000256" key="1">
    <source>
        <dbReference type="ARBA" id="ARBA00022448"/>
    </source>
</evidence>
<evidence type="ECO:0000313" key="8">
    <source>
        <dbReference type="Proteomes" id="UP000008514"/>
    </source>
</evidence>
<dbReference type="RefSeq" id="WP_015023499.1">
    <property type="nucleotide sequence ID" value="NC_018721.1"/>
</dbReference>
<organism evidence="7 8">
    <name type="scientific">Psychroflexus torquis (strain ATCC 700755 / CIP 106069 / ACAM 623)</name>
    <dbReference type="NCBI Taxonomy" id="313595"/>
    <lineage>
        <taxon>Bacteria</taxon>
        <taxon>Pseudomonadati</taxon>
        <taxon>Bacteroidota</taxon>
        <taxon>Flavobacteriia</taxon>
        <taxon>Flavobacteriales</taxon>
        <taxon>Flavobacteriaceae</taxon>
        <taxon>Psychroflexus</taxon>
    </lineage>
</organism>
<keyword evidence="3 6" id="KW-0479">Metal-binding</keyword>
<keyword evidence="6" id="KW-0997">Cell inner membrane</keyword>
<gene>
    <name evidence="6" type="primary">dabA</name>
    <name evidence="7" type="ordered locus">P700755_000908</name>
</gene>
<keyword evidence="8" id="KW-1185">Reference proteome</keyword>
<evidence type="ECO:0000313" key="7">
    <source>
        <dbReference type="EMBL" id="AFU67885.1"/>
    </source>
</evidence>
<dbReference type="GO" id="GO:0005886">
    <property type="term" value="C:plasma membrane"/>
    <property type="evidence" value="ECO:0007669"/>
    <property type="project" value="UniProtKB-SubCell"/>
</dbReference>
<dbReference type="HAMAP" id="MF_01871">
    <property type="entry name" value="DabA"/>
    <property type="match status" value="1"/>
</dbReference>
<evidence type="ECO:0000256" key="3">
    <source>
        <dbReference type="ARBA" id="ARBA00022723"/>
    </source>
</evidence>
<name>K4IQX2_PSYTT</name>
<feature type="binding site" evidence="6">
    <location>
        <position position="331"/>
    </location>
    <ligand>
        <name>Zn(2+)</name>
        <dbReference type="ChEBI" id="CHEBI:29105"/>
    </ligand>
</feature>
<accession>K4IQX2</accession>
<comment type="cofactor">
    <cofactor evidence="6">
        <name>Zn(2+)</name>
        <dbReference type="ChEBI" id="CHEBI:29105"/>
    </cofactor>
</comment>
<dbReference type="AlphaFoldDB" id="K4IQX2"/>
<reference evidence="7" key="2">
    <citation type="submission" date="2012-09" db="EMBL/GenBank/DDBJ databases">
        <title>The complete sequence of Psychroflexus torquis an extreme psychrophile from sea-ice that is stimulated by light.</title>
        <authorList>
            <person name="Feng S."/>
            <person name="Powell S.M."/>
            <person name="Bowman J.P."/>
        </authorList>
    </citation>
    <scope>NUCLEOTIDE SEQUENCE [LARGE SCALE GENOMIC DNA]</scope>
    <source>
        <strain evidence="7">ATCC 700755</strain>
    </source>
</reference>
<feature type="binding site" evidence="6">
    <location>
        <position position="501"/>
    </location>
    <ligand>
        <name>Zn(2+)</name>
        <dbReference type="ChEBI" id="CHEBI:29105"/>
    </ligand>
</feature>
<evidence type="ECO:0000256" key="6">
    <source>
        <dbReference type="HAMAP-Rule" id="MF_01871"/>
    </source>
</evidence>
<keyword evidence="1 6" id="KW-0813">Transport</keyword>
<dbReference type="Pfam" id="PF10070">
    <property type="entry name" value="DabA"/>
    <property type="match status" value="1"/>
</dbReference>
<reference evidence="7" key="1">
    <citation type="submission" date="2006-03" db="EMBL/GenBank/DDBJ databases">
        <authorList>
            <person name="Bowman J."/>
            <person name="Ferriera S."/>
            <person name="Johnson J."/>
            <person name="Kravitz S."/>
            <person name="Halpern A."/>
            <person name="Remington K."/>
            <person name="Beeson K."/>
            <person name="Tran B."/>
            <person name="Rogers Y.-H."/>
            <person name="Friedman R."/>
            <person name="Venter J.C."/>
        </authorList>
    </citation>
    <scope>NUCLEOTIDE SEQUENCE [LARGE SCALE GENOMIC DNA]</scope>
    <source>
        <strain evidence="7">ATCC 700755</strain>
    </source>
</reference>
<comment type="subcellular location">
    <subcellularLocation>
        <location evidence="6">Cell inner membrane</location>
        <topology evidence="6">Peripheral membrane protein</topology>
    </subcellularLocation>
</comment>
<proteinExistence type="inferred from homology"/>
<dbReference type="OrthoDB" id="9805101at2"/>
<dbReference type="HOGENOM" id="CLU_009885_0_0_10"/>
<keyword evidence="2 6" id="KW-1003">Cell membrane</keyword>
<dbReference type="PANTHER" id="PTHR38344:SF1">
    <property type="entry name" value="INORGANIC CARBON TRANSPORTER SUBUNIT DABA-RELATED"/>
    <property type="match status" value="1"/>
</dbReference>
<keyword evidence="5 6" id="KW-0472">Membrane</keyword>
<comment type="subunit">
    <text evidence="6">Forms a complex with DabB.</text>
</comment>
<comment type="function">
    <text evidence="6">Part of an energy-coupled inorganic carbon pump.</text>
</comment>
<evidence type="ECO:0000256" key="5">
    <source>
        <dbReference type="ARBA" id="ARBA00023136"/>
    </source>
</evidence>
<keyword evidence="4 6" id="KW-0862">Zinc</keyword>
<dbReference type="EMBL" id="CP003879">
    <property type="protein sequence ID" value="AFU67885.1"/>
    <property type="molecule type" value="Genomic_DNA"/>
</dbReference>
<comment type="similarity">
    <text evidence="6">Belongs to the inorganic carbon transporter (TC 9.A.2) DabA family.</text>
</comment>
<sequence>MHTDQKIFDEAVVLHHLRHYLPAQAPLKDFVHHNTLHAFDNFSFFEALQKANSTFGYKTALSLKEYRKLFQEGVVKEDVLNTTILNFKDDNSLTYWESLVLNQDLSNDSIPQIGLLKAFWKSHFKIDLDMLVHPKLFKLIGAYLDQGVSEKRFPYPDVTFLEAVRALQKNSLVSVFQSKKAVELLHGSKTTITSLLRCIVGDPAYFEHYLFDQQFAHPGWSGMVATVEEQPATLLDQRKISLQDFIFLELLLEIEALDQSIGLDKLPLSAAVNLGAPFVLFPFKEVDRYWKVIAIWQEALEWSYHSQVLQGLVQSTAKEKTATPSFQAFFCIDDREESIRRHLEQASPDCETFGTPGHFGMVAMYQPESGKFYTQVCPGSLTPKHLIKEKGRAVKNGKDIHFHKASHRLFTGWLLSQTIGFWSAVRLFFNLFKPQVSPAHSSAFEHMEKAATILVEHKDNAEENGYQVGYTVEEMVEIVYGLLKSTGLTTNFAPLVYLIGHGGSSTNNPYYAGYNCGACSGRAGSVNSRAVAEMANREDVRKALEAKHICIPSTTYFLGGLHDTTRDEVTFYDEVTLSRKLTEAHDTHKAQFDKALSHNAKERSRQFLLTNSKRDAIKVHNEVKNRSTALFEPRPELNHSNNTLCIVGRRSLTKSVFLDQRAFLNSYDYKQDLNSIQLKSILQAATPVCGGINLEYYFSSVDNEKLGAGSKLPHNVIGLFGVANGIKGDLRPGLPSQMIDVHAPLRLMMIIEHYPEVVMQLIQNDTELWNWYKNEWVKLAIIHPETKAISYLSQGKLKSYEPPTNKMETLSDLETVFENHSTNLPVYQLNVS</sequence>
<feature type="binding site" evidence="6">
    <location>
        <position position="516"/>
    </location>
    <ligand>
        <name>Zn(2+)</name>
        <dbReference type="ChEBI" id="CHEBI:29105"/>
    </ligand>
</feature>
<feature type="binding site" evidence="6">
    <location>
        <position position="333"/>
    </location>
    <ligand>
        <name>Zn(2+)</name>
        <dbReference type="ChEBI" id="CHEBI:29105"/>
    </ligand>
</feature>
<dbReference type="STRING" id="313595.P700755_000908"/>
<dbReference type="KEGG" id="ptq:P700755_000908"/>
<dbReference type="Proteomes" id="UP000008514">
    <property type="component" value="Chromosome"/>
</dbReference>
<dbReference type="PANTHER" id="PTHR38344">
    <property type="entry name" value="UPF0753 PROTEIN AQ_863"/>
    <property type="match status" value="1"/>
</dbReference>
<evidence type="ECO:0000256" key="2">
    <source>
        <dbReference type="ARBA" id="ARBA00022475"/>
    </source>
</evidence>
<dbReference type="eggNOG" id="COG3002">
    <property type="taxonomic scope" value="Bacteria"/>
</dbReference>